<dbReference type="Pfam" id="PF04909">
    <property type="entry name" value="Amidohydro_2"/>
    <property type="match status" value="1"/>
</dbReference>
<sequence length="296" mass="32928">MGAVRIDSHQHFWRYRAADYPWIGPGMDVLAHDYLPDALWPLMHTQALGASIAVQARAGRDETAFLLDLARDDARIAAVVGWEDLGAPQLADRIAEWASPKLRGFRHQIQDEADVGAFVADPGFNRGVAWLQAHGYVYDVLVFEHQLPDVHAFCARHDAHWLVLDHVGKPALAEFERDETALARWRAALRELGALPHVACKLSGLVTETDWRRGLRGQDIRHIEQCLDAALDAFGPQRLMFGSDWPVCLLAASYDEVASLVERWAESRLSAAERNALWGGTAARCYAVPGDVKRGI</sequence>
<dbReference type="InterPro" id="IPR032466">
    <property type="entry name" value="Metal_Hydrolase"/>
</dbReference>
<dbReference type="InterPro" id="IPR006680">
    <property type="entry name" value="Amidohydro-rel"/>
</dbReference>
<comment type="caution">
    <text evidence="3">The sequence shown here is derived from an EMBL/GenBank/DDBJ whole genome shotgun (WGS) entry which is preliminary data.</text>
</comment>
<reference evidence="3 4" key="1">
    <citation type="submission" date="2015-05" db="EMBL/GenBank/DDBJ databases">
        <title>Draft genome of Burkholderia cepacia LK29.</title>
        <authorList>
            <person name="Chan X.Y."/>
        </authorList>
    </citation>
    <scope>NUCLEOTIDE SEQUENCE [LARGE SCALE GENOMIC DNA]</scope>
    <source>
        <strain evidence="3 4">LK29</strain>
    </source>
</reference>
<dbReference type="PANTHER" id="PTHR43569:SF2">
    <property type="entry name" value="AMIDOHYDROLASE-RELATED DOMAIN-CONTAINING PROTEIN"/>
    <property type="match status" value="1"/>
</dbReference>
<dbReference type="Proteomes" id="UP000036338">
    <property type="component" value="Unassembled WGS sequence"/>
</dbReference>
<gene>
    <name evidence="3" type="ORF">VL15_04570</name>
</gene>
<organism evidence="3 4">
    <name type="scientific">Burkholderia cepacia</name>
    <name type="common">Pseudomonas cepacia</name>
    <dbReference type="NCBI Taxonomy" id="292"/>
    <lineage>
        <taxon>Bacteria</taxon>
        <taxon>Pseudomonadati</taxon>
        <taxon>Pseudomonadota</taxon>
        <taxon>Betaproteobacteria</taxon>
        <taxon>Burkholderiales</taxon>
        <taxon>Burkholderiaceae</taxon>
        <taxon>Burkholderia</taxon>
        <taxon>Burkholderia cepacia complex</taxon>
    </lineage>
</organism>
<evidence type="ECO:0000313" key="3">
    <source>
        <dbReference type="EMBL" id="KML62130.1"/>
    </source>
</evidence>
<evidence type="ECO:0000256" key="1">
    <source>
        <dbReference type="ARBA" id="ARBA00038310"/>
    </source>
</evidence>
<dbReference type="Gene3D" id="3.20.20.140">
    <property type="entry name" value="Metal-dependent hydrolases"/>
    <property type="match status" value="1"/>
</dbReference>
<dbReference type="AlphaFoldDB" id="A0A0J6A8J8"/>
<comment type="similarity">
    <text evidence="1">Belongs to the metallo-dependent hydrolases superfamily.</text>
</comment>
<accession>A0A0J6A8J8</accession>
<evidence type="ECO:0000313" key="4">
    <source>
        <dbReference type="Proteomes" id="UP000036338"/>
    </source>
</evidence>
<dbReference type="SUPFAM" id="SSF51556">
    <property type="entry name" value="Metallo-dependent hydrolases"/>
    <property type="match status" value="1"/>
</dbReference>
<feature type="domain" description="Amidohydrolase-related" evidence="2">
    <location>
        <begin position="6"/>
        <end position="286"/>
    </location>
</feature>
<dbReference type="EMBL" id="LDWR01000009">
    <property type="protein sequence ID" value="KML62130.1"/>
    <property type="molecule type" value="Genomic_DNA"/>
</dbReference>
<dbReference type="PANTHER" id="PTHR43569">
    <property type="entry name" value="AMIDOHYDROLASE"/>
    <property type="match status" value="1"/>
</dbReference>
<keyword evidence="3" id="KW-0378">Hydrolase</keyword>
<dbReference type="GO" id="GO:0016787">
    <property type="term" value="F:hydrolase activity"/>
    <property type="evidence" value="ECO:0007669"/>
    <property type="project" value="UniProtKB-KW"/>
</dbReference>
<proteinExistence type="inferred from homology"/>
<dbReference type="PATRIC" id="fig|292.27.peg.8674"/>
<name>A0A0J6A8J8_BURCE</name>
<evidence type="ECO:0000259" key="2">
    <source>
        <dbReference type="Pfam" id="PF04909"/>
    </source>
</evidence>
<dbReference type="InterPro" id="IPR052350">
    <property type="entry name" value="Metallo-dep_Lactonases"/>
</dbReference>
<protein>
    <submittedName>
        <fullName evidence="3">Amidohydrolase</fullName>
    </submittedName>
</protein>
<dbReference type="RefSeq" id="WP_048243395.1">
    <property type="nucleotide sequence ID" value="NZ_LDWR01000009.1"/>
</dbReference>